<dbReference type="STRING" id="634452.APA01_20340"/>
<dbReference type="HOGENOM" id="CLU_465136_0_0_5"/>
<name>C7JDE4_ACEP3</name>
<dbReference type="KEGG" id="apt:APA01_20340"/>
<evidence type="ECO:0000313" key="2">
    <source>
        <dbReference type="EMBL" id="BAI00156.1"/>
    </source>
</evidence>
<feature type="compositionally biased region" description="Polar residues" evidence="1">
    <location>
        <begin position="9"/>
        <end position="22"/>
    </location>
</feature>
<accession>C7JDE4</accession>
<protein>
    <submittedName>
        <fullName evidence="2">Uncharacterized protein</fullName>
    </submittedName>
</protein>
<sequence length="586" mass="65171">MEKVGGVWQQASPSKRSKMVHQTNRPEQYVFSHAHATLYTTPTQHTKAGLQHDAGTEGYHLHRGWRGRYGWFTSVAYKAGCGSSQAKNGISEHISGYHYGTCHTGIKLERNSFLRIFSLRSSTRIYLDAFNSGFVWGCNNHMRIGGVKAKRLGAPYSNTRMVFRNKTLQRIGNHRVYCPQLSNGHTGKSEKNYLLFTLVNGIMVWVRHDANLSYFGSCHNQEITYHYAGRGPCFVSRCGAGTWLGGGAGAGAFAISFPFLDIWTFSEWKIWEESSNHPEQYVCSQAHATLCTIPTQHTKAGLQHDAGTRIWKIEAGTGNGYGRKGEGFSLLGSKGSSENRRNSFGRNRQIAGKPYKNSNIHYWLGFAPKRGNGGRSICANSWNAAADSSSLRLYSNRSCCNRGISGIAGAQLVKRWPFTQHMAQADRKPTTRCLSFVHHSRKTEITRECLAHKRYTRGYLCKACAQSMEPAAGYAYCSIYSSNCSSYLSLRVFRNSFIDFSNSCISLLLFSFGAELLLLAPFWPVLCSKIEGLGKKVGLSFCVCFLSSLDISFLLESCEHPRMEKAGEYGNRLSRTSANKMAGASA</sequence>
<reference evidence="2 3" key="1">
    <citation type="journal article" date="2009" name="Nucleic Acids Res.">
        <title>Whole-genome analyses reveal genetic instability of Acetobacter pasteurianus.</title>
        <authorList>
            <person name="Azuma Y."/>
            <person name="Hosoyama A."/>
            <person name="Matsutani M."/>
            <person name="Furuya N."/>
            <person name="Horikawa H."/>
            <person name="Harada T."/>
            <person name="Hirakawa H."/>
            <person name="Kuhara S."/>
            <person name="Matsushita K."/>
            <person name="Fujita N."/>
            <person name="Shirai M."/>
        </authorList>
    </citation>
    <scope>NUCLEOTIDE SEQUENCE [LARGE SCALE GENOMIC DNA]</scope>
    <source>
        <strain evidence="3">NBRC 105184 / IFO 3283-01</strain>
    </source>
</reference>
<gene>
    <name evidence="2" type="ordered locus">APA01_20340</name>
</gene>
<dbReference type="Proteomes" id="UP000000948">
    <property type="component" value="Chromosome"/>
</dbReference>
<feature type="region of interest" description="Disordered" evidence="1">
    <location>
        <begin position="1"/>
        <end position="22"/>
    </location>
</feature>
<evidence type="ECO:0000313" key="3">
    <source>
        <dbReference type="Proteomes" id="UP000000948"/>
    </source>
</evidence>
<dbReference type="EMBL" id="AP011121">
    <property type="protein sequence ID" value="BAI00156.1"/>
    <property type="molecule type" value="Genomic_DNA"/>
</dbReference>
<dbReference type="AlphaFoldDB" id="C7JDE4"/>
<evidence type="ECO:0000256" key="1">
    <source>
        <dbReference type="SAM" id="MobiDB-lite"/>
    </source>
</evidence>
<organism evidence="2 3">
    <name type="scientific">Acetobacter pasteurianus (strain NBRC 105184 / IFO 3283-01)</name>
    <dbReference type="NCBI Taxonomy" id="634452"/>
    <lineage>
        <taxon>Bacteria</taxon>
        <taxon>Pseudomonadati</taxon>
        <taxon>Pseudomonadota</taxon>
        <taxon>Alphaproteobacteria</taxon>
        <taxon>Acetobacterales</taxon>
        <taxon>Acetobacteraceae</taxon>
        <taxon>Acetobacter</taxon>
    </lineage>
</organism>
<proteinExistence type="predicted"/>
<dbReference type="BioCyc" id="APAS634452:APA01_RS16060-MONOMER"/>